<feature type="domain" description="Thiolase N-terminal" evidence="9">
    <location>
        <begin position="6"/>
        <end position="143"/>
    </location>
</feature>
<dbReference type="PROSITE" id="PS00737">
    <property type="entry name" value="THIOLASE_2"/>
    <property type="match status" value="1"/>
</dbReference>
<dbReference type="PANTHER" id="PTHR42870">
    <property type="entry name" value="ACETYL-COA C-ACETYLTRANSFERASE"/>
    <property type="match status" value="1"/>
</dbReference>
<evidence type="ECO:0000256" key="4">
    <source>
        <dbReference type="ARBA" id="ARBA00022679"/>
    </source>
</evidence>
<dbReference type="PANTHER" id="PTHR42870:SF1">
    <property type="entry name" value="NON-SPECIFIC LIPID-TRANSFER PROTEIN-LIKE 2"/>
    <property type="match status" value="1"/>
</dbReference>
<dbReference type="GO" id="GO:0008289">
    <property type="term" value="F:lipid binding"/>
    <property type="evidence" value="ECO:0007669"/>
    <property type="project" value="UniProtKB-KW"/>
</dbReference>
<dbReference type="InterPro" id="IPR055140">
    <property type="entry name" value="Thiolase_C_2"/>
</dbReference>
<gene>
    <name evidence="11" type="primary">WBGene00279885</name>
</gene>
<evidence type="ECO:0000313" key="11">
    <source>
        <dbReference type="EnsemblMetazoa" id="PPA41516.1"/>
    </source>
</evidence>
<sequence length="406" mass="44655">MSKPKVFIVGVGMTKFEKPGKRDWDYPDMVKEAVTMALADSKLQYSDVQQAAVGYIYGGTCCGQRCLYELGFTGIPIFNVNNACASGSSGVFLCKQIIESGNADCVLACGFERMGRGSLENQQTAIDDRATSADKHLEVMQRTFGMQAAPFAAQMFGNAGIEHMRKYDWINERGKRRIMNFKGLFIIPCTKREHFAKIAHKNHLHSVHNENSQFRKAYSMEEILNAKKIYEFLGLLECSPTSEGSAAVILCSESFLRKNPRLRKQAVEIRVANNLYKETGYGPKDVQVIELHDCFSPNELITYEAIGLCPVGKAGELIDRNDNTYGGKWVVNPSGGLISKGHPIGATGVAQVVELSNQLRGRCGKRQVPNARLALQHNIGLGGACVMGMYKLAVGAMPEVPLSNKI</sequence>
<dbReference type="InterPro" id="IPR002155">
    <property type="entry name" value="Thiolase"/>
</dbReference>
<evidence type="ECO:0000256" key="7">
    <source>
        <dbReference type="ARBA" id="ARBA00023140"/>
    </source>
</evidence>
<dbReference type="Proteomes" id="UP000005239">
    <property type="component" value="Unassembled WGS sequence"/>
</dbReference>
<dbReference type="FunFam" id="3.40.47.10:FF:000126">
    <property type="entry name" value="Protein CBG20965"/>
    <property type="match status" value="1"/>
</dbReference>
<dbReference type="AlphaFoldDB" id="A0A2A6CM63"/>
<evidence type="ECO:0000256" key="6">
    <source>
        <dbReference type="ARBA" id="ARBA00023121"/>
    </source>
</evidence>
<dbReference type="Pfam" id="PF00108">
    <property type="entry name" value="Thiolase_N"/>
    <property type="match status" value="1"/>
</dbReference>
<dbReference type="SUPFAM" id="SSF53901">
    <property type="entry name" value="Thiolase-like"/>
    <property type="match status" value="1"/>
</dbReference>
<proteinExistence type="predicted"/>
<evidence type="ECO:0000256" key="3">
    <source>
        <dbReference type="ARBA" id="ARBA00022448"/>
    </source>
</evidence>
<dbReference type="CDD" id="cd00829">
    <property type="entry name" value="SCP-x_thiolase"/>
    <property type="match status" value="1"/>
</dbReference>
<evidence type="ECO:0000256" key="1">
    <source>
        <dbReference type="ARBA" id="ARBA00004275"/>
    </source>
</evidence>
<keyword evidence="3" id="KW-0813">Transport</keyword>
<evidence type="ECO:0000313" key="12">
    <source>
        <dbReference type="Proteomes" id="UP000005239"/>
    </source>
</evidence>
<dbReference type="Pfam" id="PF22691">
    <property type="entry name" value="Thiolase_C_1"/>
    <property type="match status" value="1"/>
</dbReference>
<dbReference type="PROSITE" id="PS00098">
    <property type="entry name" value="THIOLASE_1"/>
    <property type="match status" value="1"/>
</dbReference>
<dbReference type="GO" id="GO:0005777">
    <property type="term" value="C:peroxisome"/>
    <property type="evidence" value="ECO:0007669"/>
    <property type="project" value="UniProtKB-SubCell"/>
</dbReference>
<dbReference type="InterPro" id="IPR020616">
    <property type="entry name" value="Thiolase_N"/>
</dbReference>
<dbReference type="GO" id="GO:0006869">
    <property type="term" value="P:lipid transport"/>
    <property type="evidence" value="ECO:0007669"/>
    <property type="project" value="UniProtKB-KW"/>
</dbReference>
<keyword evidence="7" id="KW-0576">Peroxisome</keyword>
<evidence type="ECO:0000259" key="10">
    <source>
        <dbReference type="Pfam" id="PF22691"/>
    </source>
</evidence>
<keyword evidence="5" id="KW-0445">Lipid transport</keyword>
<keyword evidence="6" id="KW-0446">Lipid-binding</keyword>
<evidence type="ECO:0000256" key="5">
    <source>
        <dbReference type="ARBA" id="ARBA00023055"/>
    </source>
</evidence>
<organism evidence="11 12">
    <name type="scientific">Pristionchus pacificus</name>
    <name type="common">Parasitic nematode worm</name>
    <dbReference type="NCBI Taxonomy" id="54126"/>
    <lineage>
        <taxon>Eukaryota</taxon>
        <taxon>Metazoa</taxon>
        <taxon>Ecdysozoa</taxon>
        <taxon>Nematoda</taxon>
        <taxon>Chromadorea</taxon>
        <taxon>Rhabditida</taxon>
        <taxon>Rhabditina</taxon>
        <taxon>Diplogasteromorpha</taxon>
        <taxon>Diplogasteroidea</taxon>
        <taxon>Neodiplogasteridae</taxon>
        <taxon>Pristionchus</taxon>
    </lineage>
</organism>
<evidence type="ECO:0000256" key="2">
    <source>
        <dbReference type="ARBA" id="ARBA00012352"/>
    </source>
</evidence>
<keyword evidence="4" id="KW-0808">Transferase</keyword>
<name>A0A2A6CM63_PRIPA</name>
<dbReference type="EC" id="2.3.1.176" evidence="2"/>
<feature type="domain" description="Thiolase C-terminal" evidence="10">
    <location>
        <begin position="271"/>
        <end position="381"/>
    </location>
</feature>
<accession>A0A8R1YYG5</accession>
<dbReference type="InterPro" id="IPR020615">
    <property type="entry name" value="Thiolase_acyl_enz_int_AS"/>
</dbReference>
<keyword evidence="12" id="KW-1185">Reference proteome</keyword>
<accession>A0A2A6CM63</accession>
<dbReference type="GO" id="GO:0003985">
    <property type="term" value="F:acetyl-CoA C-acetyltransferase activity"/>
    <property type="evidence" value="ECO:0000318"/>
    <property type="project" value="GO_Central"/>
</dbReference>
<comment type="subcellular location">
    <subcellularLocation>
        <location evidence="1">Peroxisome</location>
    </subcellularLocation>
</comment>
<reference evidence="11" key="2">
    <citation type="submission" date="2022-06" db="UniProtKB">
        <authorList>
            <consortium name="EnsemblMetazoa"/>
        </authorList>
    </citation>
    <scope>IDENTIFICATION</scope>
    <source>
        <strain evidence="11">PS312</strain>
    </source>
</reference>
<reference evidence="12" key="1">
    <citation type="journal article" date="2008" name="Nat. Genet.">
        <title>The Pristionchus pacificus genome provides a unique perspective on nematode lifestyle and parasitism.</title>
        <authorList>
            <person name="Dieterich C."/>
            <person name="Clifton S.W."/>
            <person name="Schuster L.N."/>
            <person name="Chinwalla A."/>
            <person name="Delehaunty K."/>
            <person name="Dinkelacker I."/>
            <person name="Fulton L."/>
            <person name="Fulton R."/>
            <person name="Godfrey J."/>
            <person name="Minx P."/>
            <person name="Mitreva M."/>
            <person name="Roeseler W."/>
            <person name="Tian H."/>
            <person name="Witte H."/>
            <person name="Yang S.P."/>
            <person name="Wilson R.K."/>
            <person name="Sommer R.J."/>
        </authorList>
    </citation>
    <scope>NUCLEOTIDE SEQUENCE [LARGE SCALE GENOMIC DNA]</scope>
    <source>
        <strain evidence="12">PS312</strain>
    </source>
</reference>
<dbReference type="Gene3D" id="3.40.47.10">
    <property type="match status" value="1"/>
</dbReference>
<evidence type="ECO:0000256" key="8">
    <source>
        <dbReference type="ARBA" id="ARBA00032316"/>
    </source>
</evidence>
<dbReference type="OrthoDB" id="542135at2759"/>
<dbReference type="InterPro" id="IPR016039">
    <property type="entry name" value="Thiolase-like"/>
</dbReference>
<dbReference type="InterPro" id="IPR020613">
    <property type="entry name" value="Thiolase_CS"/>
</dbReference>
<protein>
    <recommendedName>
        <fullName evidence="2">propanoyl-CoA C-acyltransferase</fullName>
        <ecNumber evidence="2">2.3.1.176</ecNumber>
    </recommendedName>
    <alternativeName>
        <fullName evidence="8">Propanoyl-CoA C-acyltransferase</fullName>
    </alternativeName>
</protein>
<dbReference type="EnsemblMetazoa" id="PPA41516.1">
    <property type="protein sequence ID" value="PPA41516.1"/>
    <property type="gene ID" value="WBGene00279885"/>
</dbReference>
<dbReference type="PIRSF" id="PIRSF000429">
    <property type="entry name" value="Ac-CoA_Ac_transf"/>
    <property type="match status" value="1"/>
</dbReference>
<evidence type="ECO:0000259" key="9">
    <source>
        <dbReference type="Pfam" id="PF00108"/>
    </source>
</evidence>